<organism evidence="2 3">
    <name type="scientific">Trifolium medium</name>
    <dbReference type="NCBI Taxonomy" id="97028"/>
    <lineage>
        <taxon>Eukaryota</taxon>
        <taxon>Viridiplantae</taxon>
        <taxon>Streptophyta</taxon>
        <taxon>Embryophyta</taxon>
        <taxon>Tracheophyta</taxon>
        <taxon>Spermatophyta</taxon>
        <taxon>Magnoliopsida</taxon>
        <taxon>eudicotyledons</taxon>
        <taxon>Gunneridae</taxon>
        <taxon>Pentapetalae</taxon>
        <taxon>rosids</taxon>
        <taxon>fabids</taxon>
        <taxon>Fabales</taxon>
        <taxon>Fabaceae</taxon>
        <taxon>Papilionoideae</taxon>
        <taxon>50 kb inversion clade</taxon>
        <taxon>NPAAA clade</taxon>
        <taxon>Hologalegina</taxon>
        <taxon>IRL clade</taxon>
        <taxon>Trifolieae</taxon>
        <taxon>Trifolium</taxon>
    </lineage>
</organism>
<reference evidence="2 3" key="1">
    <citation type="journal article" date="2018" name="Front. Plant Sci.">
        <title>Red Clover (Trifolium pratense) and Zigzag Clover (T. medium) - A Picture of Genomic Similarities and Differences.</title>
        <authorList>
            <person name="Dluhosova J."/>
            <person name="Istvanek J."/>
            <person name="Nedelnik J."/>
            <person name="Repkova J."/>
        </authorList>
    </citation>
    <scope>NUCLEOTIDE SEQUENCE [LARGE SCALE GENOMIC DNA]</scope>
    <source>
        <strain evidence="3">cv. 10/8</strain>
        <tissue evidence="2">Leaf</tissue>
    </source>
</reference>
<evidence type="ECO:0000256" key="1">
    <source>
        <dbReference type="SAM" id="MobiDB-lite"/>
    </source>
</evidence>
<keyword evidence="3" id="KW-1185">Reference proteome</keyword>
<dbReference type="AlphaFoldDB" id="A0A392S153"/>
<feature type="non-terminal residue" evidence="2">
    <location>
        <position position="1"/>
    </location>
</feature>
<dbReference type="EMBL" id="LXQA010299859">
    <property type="protein sequence ID" value="MCI42074.1"/>
    <property type="molecule type" value="Genomic_DNA"/>
</dbReference>
<dbReference type="Proteomes" id="UP000265520">
    <property type="component" value="Unassembled WGS sequence"/>
</dbReference>
<sequence length="37" mass="4059">GRVALLPFFFGIRCVRSDGTHLSDPSLRLSSGPPFRV</sequence>
<evidence type="ECO:0000313" key="2">
    <source>
        <dbReference type="EMBL" id="MCI42074.1"/>
    </source>
</evidence>
<proteinExistence type="predicted"/>
<protein>
    <submittedName>
        <fullName evidence="2">Uncharacterized protein</fullName>
    </submittedName>
</protein>
<feature type="region of interest" description="Disordered" evidence="1">
    <location>
        <begin position="18"/>
        <end position="37"/>
    </location>
</feature>
<comment type="caution">
    <text evidence="2">The sequence shown here is derived from an EMBL/GenBank/DDBJ whole genome shotgun (WGS) entry which is preliminary data.</text>
</comment>
<evidence type="ECO:0000313" key="3">
    <source>
        <dbReference type="Proteomes" id="UP000265520"/>
    </source>
</evidence>
<accession>A0A392S153</accession>
<name>A0A392S153_9FABA</name>